<proteinExistence type="predicted"/>
<comment type="caution">
    <text evidence="1">The sequence shown here is derived from an EMBL/GenBank/DDBJ whole genome shotgun (WGS) entry which is preliminary data.</text>
</comment>
<reference evidence="1 2" key="1">
    <citation type="submission" date="2021-03" db="EMBL/GenBank/DDBJ databases">
        <title>Genomic Encyclopedia of Type Strains, Phase IV (KMG-IV): sequencing the most valuable type-strain genomes for metagenomic binning, comparative biology and taxonomic classification.</title>
        <authorList>
            <person name="Goeker M."/>
        </authorList>
    </citation>
    <scope>NUCLEOTIDE SEQUENCE [LARGE SCALE GENOMIC DNA]</scope>
    <source>
        <strain evidence="1 2">DSM 26806</strain>
    </source>
</reference>
<name>A0ABS4JKD7_9BACL</name>
<keyword evidence="2" id="KW-1185">Reference proteome</keyword>
<accession>A0ABS4JKD7</accession>
<dbReference type="EMBL" id="JAGGLD010000006">
    <property type="protein sequence ID" value="MBP2002158.1"/>
    <property type="molecule type" value="Genomic_DNA"/>
</dbReference>
<organism evidence="1 2">
    <name type="scientific">Paenibacillus shirakamiensis</name>
    <dbReference type="NCBI Taxonomy" id="1265935"/>
    <lineage>
        <taxon>Bacteria</taxon>
        <taxon>Bacillati</taxon>
        <taxon>Bacillota</taxon>
        <taxon>Bacilli</taxon>
        <taxon>Bacillales</taxon>
        <taxon>Paenibacillaceae</taxon>
        <taxon>Paenibacillus</taxon>
    </lineage>
</organism>
<evidence type="ECO:0000313" key="1">
    <source>
        <dbReference type="EMBL" id="MBP2002158.1"/>
    </source>
</evidence>
<dbReference type="Proteomes" id="UP001519288">
    <property type="component" value="Unassembled WGS sequence"/>
</dbReference>
<gene>
    <name evidence="1" type="ORF">J2Z69_003215</name>
</gene>
<sequence>MVRYFNKIGRQALIRKIDQFSIDASLRCAYDMKVIMIIINR</sequence>
<protein>
    <submittedName>
        <fullName evidence="1">Uncharacterized protein</fullName>
    </submittedName>
</protein>
<evidence type="ECO:0000313" key="2">
    <source>
        <dbReference type="Proteomes" id="UP001519288"/>
    </source>
</evidence>